<dbReference type="PANTHER" id="PTHR34182:SF1">
    <property type="entry name" value="PROTEIN-EXPORT MEMBRANE PROTEIN SECG"/>
    <property type="match status" value="1"/>
</dbReference>
<sequence>MTFITIIIALVSFALMFFILIQNPKGGGIDSTFGGSQANQLFGASGSTEIVEKITWGLAAALFILCIVASLMVSNIGGAGEQLLSQ</sequence>
<dbReference type="PRINTS" id="PR01651">
    <property type="entry name" value="SECGEXPORT"/>
</dbReference>
<reference evidence="11 12" key="1">
    <citation type="journal article" date="2011" name="Stand. Genomic Sci.">
        <title>Complete genome sequence of Haliscomenobacter hydrossis type strain (O).</title>
        <authorList>
            <consortium name="US DOE Joint Genome Institute (JGI-PGF)"/>
            <person name="Daligault H."/>
            <person name="Lapidus A."/>
            <person name="Zeytun A."/>
            <person name="Nolan M."/>
            <person name="Lucas S."/>
            <person name="Del Rio T.G."/>
            <person name="Tice H."/>
            <person name="Cheng J.F."/>
            <person name="Tapia R."/>
            <person name="Han C."/>
            <person name="Goodwin L."/>
            <person name="Pitluck S."/>
            <person name="Liolios K."/>
            <person name="Pagani I."/>
            <person name="Ivanova N."/>
            <person name="Huntemann M."/>
            <person name="Mavromatis K."/>
            <person name="Mikhailova N."/>
            <person name="Pati A."/>
            <person name="Chen A."/>
            <person name="Palaniappan K."/>
            <person name="Land M."/>
            <person name="Hauser L."/>
            <person name="Brambilla E.M."/>
            <person name="Rohde M."/>
            <person name="Verbarg S."/>
            <person name="Goker M."/>
            <person name="Bristow J."/>
            <person name="Eisen J.A."/>
            <person name="Markowitz V."/>
            <person name="Hugenholtz P."/>
            <person name="Kyrpides N.C."/>
            <person name="Klenk H.P."/>
            <person name="Woyke T."/>
        </authorList>
    </citation>
    <scope>NUCLEOTIDE SEQUENCE [LARGE SCALE GENOMIC DNA]</scope>
    <source>
        <strain evidence="12">ATCC 27775 / DSM 1100 / LMG 10767 / O</strain>
    </source>
</reference>
<name>F4KQ00_HALH1</name>
<proteinExistence type="inferred from homology"/>
<evidence type="ECO:0000256" key="1">
    <source>
        <dbReference type="ARBA" id="ARBA00004651"/>
    </source>
</evidence>
<comment type="subcellular location">
    <subcellularLocation>
        <location evidence="1 10">Cell membrane</location>
        <topology evidence="1 10">Multi-pass membrane protein</topology>
    </subcellularLocation>
</comment>
<dbReference type="STRING" id="760192.Halhy_5379"/>
<dbReference type="InterPro" id="IPR004692">
    <property type="entry name" value="SecG"/>
</dbReference>
<dbReference type="KEGG" id="hhy:Halhy_5379"/>
<evidence type="ECO:0000313" key="11">
    <source>
        <dbReference type="EMBL" id="AEE53204.1"/>
    </source>
</evidence>
<dbReference type="PANTHER" id="PTHR34182">
    <property type="entry name" value="PROTEIN-EXPORT MEMBRANE PROTEIN SECG"/>
    <property type="match status" value="1"/>
</dbReference>
<evidence type="ECO:0000256" key="10">
    <source>
        <dbReference type="RuleBase" id="RU365087"/>
    </source>
</evidence>
<evidence type="ECO:0000256" key="3">
    <source>
        <dbReference type="ARBA" id="ARBA00022448"/>
    </source>
</evidence>
<dbReference type="eggNOG" id="COG1314">
    <property type="taxonomic scope" value="Bacteria"/>
</dbReference>
<dbReference type="NCBIfam" id="TIGR00810">
    <property type="entry name" value="secG"/>
    <property type="match status" value="1"/>
</dbReference>
<evidence type="ECO:0000256" key="9">
    <source>
        <dbReference type="ARBA" id="ARBA00023136"/>
    </source>
</evidence>
<comment type="similarity">
    <text evidence="2 10">Belongs to the SecG family.</text>
</comment>
<keyword evidence="6 10" id="KW-0653">Protein transport</keyword>
<accession>F4KQ00</accession>
<reference key="2">
    <citation type="submission" date="2011-04" db="EMBL/GenBank/DDBJ databases">
        <title>Complete sequence of chromosome of Haliscomenobacter hydrossis DSM 1100.</title>
        <authorList>
            <consortium name="US DOE Joint Genome Institute (JGI-PGF)"/>
            <person name="Lucas S."/>
            <person name="Han J."/>
            <person name="Lapidus A."/>
            <person name="Bruce D."/>
            <person name="Goodwin L."/>
            <person name="Pitluck S."/>
            <person name="Peters L."/>
            <person name="Kyrpides N."/>
            <person name="Mavromatis K."/>
            <person name="Ivanova N."/>
            <person name="Ovchinnikova G."/>
            <person name="Pagani I."/>
            <person name="Daligault H."/>
            <person name="Detter J.C."/>
            <person name="Han C."/>
            <person name="Land M."/>
            <person name="Hauser L."/>
            <person name="Markowitz V."/>
            <person name="Cheng J.-F."/>
            <person name="Hugenholtz P."/>
            <person name="Woyke T."/>
            <person name="Wu D."/>
            <person name="Verbarg S."/>
            <person name="Frueling A."/>
            <person name="Brambilla E."/>
            <person name="Klenk H.-P."/>
            <person name="Eisen J.A."/>
        </authorList>
    </citation>
    <scope>NUCLEOTIDE SEQUENCE</scope>
    <source>
        <strain>DSM 1100</strain>
    </source>
</reference>
<gene>
    <name evidence="11" type="ordered locus">Halhy_5379</name>
</gene>
<dbReference type="GO" id="GO:0009306">
    <property type="term" value="P:protein secretion"/>
    <property type="evidence" value="ECO:0007669"/>
    <property type="project" value="UniProtKB-UniRule"/>
</dbReference>
<keyword evidence="4 10" id="KW-1003">Cell membrane</keyword>
<keyword evidence="7 10" id="KW-1133">Transmembrane helix</keyword>
<comment type="function">
    <text evidence="10">Involved in protein export. Participates in an early event of protein translocation.</text>
</comment>
<protein>
    <recommendedName>
        <fullName evidence="10">Protein-export membrane protein SecG</fullName>
    </recommendedName>
</protein>
<dbReference type="GO" id="GO:0065002">
    <property type="term" value="P:intracellular protein transmembrane transport"/>
    <property type="evidence" value="ECO:0007669"/>
    <property type="project" value="TreeGrafter"/>
</dbReference>
<dbReference type="HOGENOM" id="CLU_2685748_0_0_10"/>
<dbReference type="Pfam" id="PF03840">
    <property type="entry name" value="SecG"/>
    <property type="match status" value="1"/>
</dbReference>
<evidence type="ECO:0000313" key="12">
    <source>
        <dbReference type="Proteomes" id="UP000008461"/>
    </source>
</evidence>
<evidence type="ECO:0000256" key="4">
    <source>
        <dbReference type="ARBA" id="ARBA00022475"/>
    </source>
</evidence>
<evidence type="ECO:0000256" key="7">
    <source>
        <dbReference type="ARBA" id="ARBA00022989"/>
    </source>
</evidence>
<evidence type="ECO:0000256" key="5">
    <source>
        <dbReference type="ARBA" id="ARBA00022692"/>
    </source>
</evidence>
<dbReference type="RefSeq" id="WP_013767738.1">
    <property type="nucleotide sequence ID" value="NC_015510.1"/>
</dbReference>
<evidence type="ECO:0000256" key="8">
    <source>
        <dbReference type="ARBA" id="ARBA00023010"/>
    </source>
</evidence>
<dbReference type="OrthoDB" id="1122493at2"/>
<keyword evidence="12" id="KW-1185">Reference proteome</keyword>
<dbReference type="GO" id="GO:0015450">
    <property type="term" value="F:protein-transporting ATPase activity"/>
    <property type="evidence" value="ECO:0007669"/>
    <property type="project" value="UniProtKB-UniRule"/>
</dbReference>
<comment type="caution">
    <text evidence="10">Lacks conserved residue(s) required for the propagation of feature annotation.</text>
</comment>
<keyword evidence="5 10" id="KW-0812">Transmembrane</keyword>
<evidence type="ECO:0000256" key="2">
    <source>
        <dbReference type="ARBA" id="ARBA00008445"/>
    </source>
</evidence>
<organism evidence="11 12">
    <name type="scientific">Haliscomenobacter hydrossis (strain ATCC 27775 / DSM 1100 / LMG 10767 / O)</name>
    <dbReference type="NCBI Taxonomy" id="760192"/>
    <lineage>
        <taxon>Bacteria</taxon>
        <taxon>Pseudomonadati</taxon>
        <taxon>Bacteroidota</taxon>
        <taxon>Saprospiria</taxon>
        <taxon>Saprospirales</taxon>
        <taxon>Haliscomenobacteraceae</taxon>
        <taxon>Haliscomenobacter</taxon>
    </lineage>
</organism>
<dbReference type="EMBL" id="CP002691">
    <property type="protein sequence ID" value="AEE53204.1"/>
    <property type="molecule type" value="Genomic_DNA"/>
</dbReference>
<dbReference type="GO" id="GO:0005886">
    <property type="term" value="C:plasma membrane"/>
    <property type="evidence" value="ECO:0007669"/>
    <property type="project" value="UniProtKB-SubCell"/>
</dbReference>
<keyword evidence="9 10" id="KW-0472">Membrane</keyword>
<keyword evidence="3 10" id="KW-0813">Transport</keyword>
<keyword evidence="8 10" id="KW-0811">Translocation</keyword>
<dbReference type="GO" id="GO:0043952">
    <property type="term" value="P:protein transport by the Sec complex"/>
    <property type="evidence" value="ECO:0007669"/>
    <property type="project" value="TreeGrafter"/>
</dbReference>
<evidence type="ECO:0000256" key="6">
    <source>
        <dbReference type="ARBA" id="ARBA00022927"/>
    </source>
</evidence>
<dbReference type="Proteomes" id="UP000008461">
    <property type="component" value="Chromosome"/>
</dbReference>
<feature type="transmembrane region" description="Helical" evidence="10">
    <location>
        <begin position="54"/>
        <end position="73"/>
    </location>
</feature>
<dbReference type="AlphaFoldDB" id="F4KQ00"/>